<dbReference type="OrthoDB" id="9838314at2759"/>
<sequence>MALVTFLQQEAPHPRRITCTSEVGTKKIRYCRLIAVIVIIICLFVCLQCRSTRSYKD</sequence>
<reference evidence="2" key="2">
    <citation type="submission" date="2025-09" db="UniProtKB">
        <authorList>
            <consortium name="Ensembl"/>
        </authorList>
    </citation>
    <scope>IDENTIFICATION</scope>
</reference>
<accession>A0A8C6X0D0</accession>
<feature type="transmembrane region" description="Helical" evidence="1">
    <location>
        <begin position="30"/>
        <end position="47"/>
    </location>
</feature>
<proteinExistence type="predicted"/>
<dbReference type="GeneTree" id="ENSGT01010000229344"/>
<protein>
    <submittedName>
        <fullName evidence="2">Uncharacterized protein</fullName>
    </submittedName>
</protein>
<evidence type="ECO:0000256" key="1">
    <source>
        <dbReference type="SAM" id="Phobius"/>
    </source>
</evidence>
<reference evidence="2" key="1">
    <citation type="submission" date="2025-08" db="UniProtKB">
        <authorList>
            <consortium name="Ensembl"/>
        </authorList>
    </citation>
    <scope>IDENTIFICATION</scope>
</reference>
<name>A0A8C6X0D0_NAJNA</name>
<dbReference type="Ensembl" id="ENSNNAT00000000178.1">
    <property type="protein sequence ID" value="ENSNNAP00000000166.1"/>
    <property type="gene ID" value="ENSNNAG00000000117.1"/>
</dbReference>
<organism evidence="2 3">
    <name type="scientific">Naja naja</name>
    <name type="common">Indian cobra</name>
    <dbReference type="NCBI Taxonomy" id="35670"/>
    <lineage>
        <taxon>Eukaryota</taxon>
        <taxon>Metazoa</taxon>
        <taxon>Chordata</taxon>
        <taxon>Craniata</taxon>
        <taxon>Vertebrata</taxon>
        <taxon>Euteleostomi</taxon>
        <taxon>Lepidosauria</taxon>
        <taxon>Squamata</taxon>
        <taxon>Bifurcata</taxon>
        <taxon>Unidentata</taxon>
        <taxon>Episquamata</taxon>
        <taxon>Toxicofera</taxon>
        <taxon>Serpentes</taxon>
        <taxon>Colubroidea</taxon>
        <taxon>Elapidae</taxon>
        <taxon>Elapinae</taxon>
        <taxon>Naja</taxon>
    </lineage>
</organism>
<keyword evidence="1" id="KW-1133">Transmembrane helix</keyword>
<evidence type="ECO:0000313" key="2">
    <source>
        <dbReference type="Ensembl" id="ENSNNAP00000000166.1"/>
    </source>
</evidence>
<dbReference type="AlphaFoldDB" id="A0A8C6X0D0"/>
<keyword evidence="1" id="KW-0812">Transmembrane</keyword>
<keyword evidence="1" id="KW-0472">Membrane</keyword>
<keyword evidence="3" id="KW-1185">Reference proteome</keyword>
<dbReference type="Proteomes" id="UP000694559">
    <property type="component" value="Unplaced"/>
</dbReference>
<evidence type="ECO:0000313" key="3">
    <source>
        <dbReference type="Proteomes" id="UP000694559"/>
    </source>
</evidence>